<dbReference type="InterPro" id="IPR009071">
    <property type="entry name" value="HMG_box_dom"/>
</dbReference>
<evidence type="ECO:0000256" key="1">
    <source>
        <dbReference type="ARBA" id="ARBA00023125"/>
    </source>
</evidence>
<comment type="caution">
    <text evidence="5">The sequence shown here is derived from an EMBL/GenBank/DDBJ whole genome shotgun (WGS) entry which is preliminary data.</text>
</comment>
<evidence type="ECO:0000256" key="2">
    <source>
        <dbReference type="ARBA" id="ARBA00023163"/>
    </source>
</evidence>
<keyword evidence="3" id="KW-0539">Nucleus</keyword>
<evidence type="ECO:0000313" key="5">
    <source>
        <dbReference type="EMBL" id="KAJ3256692.1"/>
    </source>
</evidence>
<dbReference type="SMART" id="SM00398">
    <property type="entry name" value="HMG"/>
    <property type="match status" value="1"/>
</dbReference>
<accession>A0AAD5UFF9</accession>
<dbReference type="GO" id="GO:0001228">
    <property type="term" value="F:DNA-binding transcription activator activity, RNA polymerase II-specific"/>
    <property type="evidence" value="ECO:0007669"/>
    <property type="project" value="TreeGrafter"/>
</dbReference>
<evidence type="ECO:0000313" key="6">
    <source>
        <dbReference type="Proteomes" id="UP001210925"/>
    </source>
</evidence>
<feature type="domain" description="HMG box" evidence="4">
    <location>
        <begin position="14"/>
        <end position="82"/>
    </location>
</feature>
<dbReference type="SUPFAM" id="SSF47095">
    <property type="entry name" value="HMG-box"/>
    <property type="match status" value="1"/>
</dbReference>
<dbReference type="PROSITE" id="PS50118">
    <property type="entry name" value="HMG_BOX_2"/>
    <property type="match status" value="1"/>
</dbReference>
<keyword evidence="2" id="KW-0804">Transcription</keyword>
<name>A0AAD5UFF9_9FUNG</name>
<keyword evidence="1 3" id="KW-0238">DNA-binding</keyword>
<organism evidence="5 6">
    <name type="scientific">Boothiomyces macroporosus</name>
    <dbReference type="NCBI Taxonomy" id="261099"/>
    <lineage>
        <taxon>Eukaryota</taxon>
        <taxon>Fungi</taxon>
        <taxon>Fungi incertae sedis</taxon>
        <taxon>Chytridiomycota</taxon>
        <taxon>Chytridiomycota incertae sedis</taxon>
        <taxon>Chytridiomycetes</taxon>
        <taxon>Rhizophydiales</taxon>
        <taxon>Terramycetaceae</taxon>
        <taxon>Boothiomyces</taxon>
    </lineage>
</organism>
<dbReference type="PANTHER" id="PTHR10270">
    <property type="entry name" value="SOX TRANSCRIPTION FACTOR"/>
    <property type="match status" value="1"/>
</dbReference>
<reference evidence="5" key="1">
    <citation type="submission" date="2020-05" db="EMBL/GenBank/DDBJ databases">
        <title>Phylogenomic resolution of chytrid fungi.</title>
        <authorList>
            <person name="Stajich J.E."/>
            <person name="Amses K."/>
            <person name="Simmons R."/>
            <person name="Seto K."/>
            <person name="Myers J."/>
            <person name="Bonds A."/>
            <person name="Quandt C.A."/>
            <person name="Barry K."/>
            <person name="Liu P."/>
            <person name="Grigoriev I."/>
            <person name="Longcore J.E."/>
            <person name="James T.Y."/>
        </authorList>
    </citation>
    <scope>NUCLEOTIDE SEQUENCE</scope>
    <source>
        <strain evidence="5">PLAUS21</strain>
    </source>
</reference>
<evidence type="ECO:0000259" key="4">
    <source>
        <dbReference type="PROSITE" id="PS50118"/>
    </source>
</evidence>
<dbReference type="CDD" id="cd01389">
    <property type="entry name" value="HMG-box_ROX1-like"/>
    <property type="match status" value="1"/>
</dbReference>
<dbReference type="GO" id="GO:0000978">
    <property type="term" value="F:RNA polymerase II cis-regulatory region sequence-specific DNA binding"/>
    <property type="evidence" value="ECO:0007669"/>
    <property type="project" value="TreeGrafter"/>
</dbReference>
<dbReference type="Gene3D" id="1.10.30.10">
    <property type="entry name" value="High mobility group box domain"/>
    <property type="match status" value="1"/>
</dbReference>
<dbReference type="GO" id="GO:0030154">
    <property type="term" value="P:cell differentiation"/>
    <property type="evidence" value="ECO:0007669"/>
    <property type="project" value="TreeGrafter"/>
</dbReference>
<protein>
    <recommendedName>
        <fullName evidence="4">HMG box domain-containing protein</fullName>
    </recommendedName>
</protein>
<dbReference type="Pfam" id="PF00505">
    <property type="entry name" value="HMG_box"/>
    <property type="match status" value="1"/>
</dbReference>
<dbReference type="GO" id="GO:0005634">
    <property type="term" value="C:nucleus"/>
    <property type="evidence" value="ECO:0007669"/>
    <property type="project" value="UniProtKB-UniRule"/>
</dbReference>
<dbReference type="PANTHER" id="PTHR10270:SF161">
    <property type="entry name" value="SEX-DETERMINING REGION Y PROTEIN"/>
    <property type="match status" value="1"/>
</dbReference>
<evidence type="ECO:0000256" key="3">
    <source>
        <dbReference type="PROSITE-ProRule" id="PRU00267"/>
    </source>
</evidence>
<gene>
    <name evidence="5" type="ORF">HK103_005187</name>
</gene>
<sequence length="235" mass="26860">MADNKAITAQISSVRKPPNAFFVYRKAMLSQITKKHNTTKSHEVSRIAGQMWAKEPESVRSQYQKLAMIARELHLQKYPDFKWPSKKFGKKQRSRLRLQEKEEEKELFNLETSMPIKLEETISETSNDTCAQSDIESKPISFSGKLEVPTLLEKRPSFSDSVSDSSTINNSPVVGWSQYLDSFAVNSFCESNLGTSMYDMALPEHPLSNFKPFGLGDYYLNDSTVFNTQNDIFLF</sequence>
<dbReference type="InterPro" id="IPR050140">
    <property type="entry name" value="SRY-related_HMG-box_TF-like"/>
</dbReference>
<keyword evidence="6" id="KW-1185">Reference proteome</keyword>
<dbReference type="EMBL" id="JADGKB010000047">
    <property type="protein sequence ID" value="KAJ3256692.1"/>
    <property type="molecule type" value="Genomic_DNA"/>
</dbReference>
<proteinExistence type="predicted"/>
<dbReference type="InterPro" id="IPR036910">
    <property type="entry name" value="HMG_box_dom_sf"/>
</dbReference>
<feature type="DNA-binding region" description="HMG box" evidence="3">
    <location>
        <begin position="14"/>
        <end position="82"/>
    </location>
</feature>
<dbReference type="AlphaFoldDB" id="A0AAD5UFF9"/>
<dbReference type="Proteomes" id="UP001210925">
    <property type="component" value="Unassembled WGS sequence"/>
</dbReference>